<dbReference type="Gene3D" id="3.90.550.10">
    <property type="entry name" value="Spore Coat Polysaccharide Biosynthesis Protein SpsA, Chain A"/>
    <property type="match status" value="1"/>
</dbReference>
<protein>
    <submittedName>
        <fullName evidence="3">Glycosyltransferase family 2 protein</fullName>
        <ecNumber evidence="3">2.4.-.-</ecNumber>
    </submittedName>
</protein>
<dbReference type="SUPFAM" id="SSF53448">
    <property type="entry name" value="Nucleotide-diphospho-sugar transferases"/>
    <property type="match status" value="1"/>
</dbReference>
<dbReference type="Pfam" id="PF00535">
    <property type="entry name" value="Glycos_transf_2"/>
    <property type="match status" value="1"/>
</dbReference>
<keyword evidence="3" id="KW-0328">Glycosyltransferase</keyword>
<evidence type="ECO:0000259" key="2">
    <source>
        <dbReference type="Pfam" id="PF00535"/>
    </source>
</evidence>
<dbReference type="Proteomes" id="UP001589870">
    <property type="component" value="Unassembled WGS sequence"/>
</dbReference>
<accession>A0ABV6U6S3</accession>
<keyword evidence="4" id="KW-1185">Reference proteome</keyword>
<proteinExistence type="predicted"/>
<feature type="compositionally biased region" description="Basic and acidic residues" evidence="1">
    <location>
        <begin position="25"/>
        <end position="37"/>
    </location>
</feature>
<organism evidence="3 4">
    <name type="scientific">Sphaerimonospora cavernae</name>
    <dbReference type="NCBI Taxonomy" id="1740611"/>
    <lineage>
        <taxon>Bacteria</taxon>
        <taxon>Bacillati</taxon>
        <taxon>Actinomycetota</taxon>
        <taxon>Actinomycetes</taxon>
        <taxon>Streptosporangiales</taxon>
        <taxon>Streptosporangiaceae</taxon>
        <taxon>Sphaerimonospora</taxon>
    </lineage>
</organism>
<reference evidence="3 4" key="1">
    <citation type="submission" date="2024-09" db="EMBL/GenBank/DDBJ databases">
        <authorList>
            <person name="Sun Q."/>
            <person name="Mori K."/>
        </authorList>
    </citation>
    <scope>NUCLEOTIDE SEQUENCE [LARGE SCALE GENOMIC DNA]</scope>
    <source>
        <strain evidence="3 4">TBRC 1851</strain>
    </source>
</reference>
<dbReference type="GO" id="GO:0016757">
    <property type="term" value="F:glycosyltransferase activity"/>
    <property type="evidence" value="ECO:0007669"/>
    <property type="project" value="UniProtKB-KW"/>
</dbReference>
<dbReference type="PANTHER" id="PTHR43179">
    <property type="entry name" value="RHAMNOSYLTRANSFERASE WBBL"/>
    <property type="match status" value="1"/>
</dbReference>
<name>A0ABV6U6S3_9ACTN</name>
<evidence type="ECO:0000313" key="4">
    <source>
        <dbReference type="Proteomes" id="UP001589870"/>
    </source>
</evidence>
<dbReference type="EMBL" id="JBHMQT010000037">
    <property type="protein sequence ID" value="MFC0864147.1"/>
    <property type="molecule type" value="Genomic_DNA"/>
</dbReference>
<gene>
    <name evidence="3" type="ORF">ACFHYQ_17775</name>
</gene>
<comment type="caution">
    <text evidence="3">The sequence shown here is derived from an EMBL/GenBank/DDBJ whole genome shotgun (WGS) entry which is preliminary data.</text>
</comment>
<evidence type="ECO:0000256" key="1">
    <source>
        <dbReference type="SAM" id="MobiDB-lite"/>
    </source>
</evidence>
<feature type="region of interest" description="Disordered" evidence="1">
    <location>
        <begin position="1"/>
        <end position="44"/>
    </location>
</feature>
<dbReference type="InterPro" id="IPR001173">
    <property type="entry name" value="Glyco_trans_2-like"/>
</dbReference>
<evidence type="ECO:0000313" key="3">
    <source>
        <dbReference type="EMBL" id="MFC0864147.1"/>
    </source>
</evidence>
<dbReference type="PANTHER" id="PTHR43179:SF7">
    <property type="entry name" value="RHAMNOSYLTRANSFERASE WBBL"/>
    <property type="match status" value="1"/>
</dbReference>
<dbReference type="InterPro" id="IPR029044">
    <property type="entry name" value="Nucleotide-diphossugar_trans"/>
</dbReference>
<dbReference type="EC" id="2.4.-.-" evidence="3"/>
<dbReference type="RefSeq" id="WP_394302268.1">
    <property type="nucleotide sequence ID" value="NZ_JBHMQT010000037.1"/>
</dbReference>
<feature type="domain" description="Glycosyltransferase 2-like" evidence="2">
    <location>
        <begin position="49"/>
        <end position="177"/>
    </location>
</feature>
<keyword evidence="3" id="KW-0808">Transferase</keyword>
<sequence length="346" mass="37218">MKSSTKPNVDPGMEPNAESSMQPNTEKRRDAHVRPGEDGTPPDAPRVAIVIVTYNSVDVLEGCLKSLTDGARGAELTDVVIADNASEDDSLGIAERADGLPVRIVRLGRNAGYAAAVNAGVAALDLTRLNAVFVMNPDCRLRPCSLAVLARSLREPRRGIAVPRLVNPDGSLQPSLRREPTVWRALAEALIGGDRAGRIGPLGELVTDPLRYQAPGTAAWATGAAMLIATDLIRDIGPWDESFFLYSEETEYALRAGDRGWSLWYEPTAVVEHIGGDSGVNPRLAAILAVNKVRLFRRRRGAPASVAYRLALVLGEAVRALTGRRTSRAVVLALLLPSRRIRALES</sequence>